<feature type="transmembrane region" description="Helical" evidence="6">
    <location>
        <begin position="250"/>
        <end position="274"/>
    </location>
</feature>
<evidence type="ECO:0000313" key="8">
    <source>
        <dbReference type="EMBL" id="QIZ69423.1"/>
    </source>
</evidence>
<evidence type="ECO:0000256" key="4">
    <source>
        <dbReference type="ARBA" id="ARBA00022989"/>
    </source>
</evidence>
<feature type="transmembrane region" description="Helical" evidence="6">
    <location>
        <begin position="55"/>
        <end position="76"/>
    </location>
</feature>
<feature type="transmembrane region" description="Helical" evidence="6">
    <location>
        <begin position="184"/>
        <end position="207"/>
    </location>
</feature>
<dbReference type="SUPFAM" id="SSF103473">
    <property type="entry name" value="MFS general substrate transporter"/>
    <property type="match status" value="1"/>
</dbReference>
<dbReference type="Pfam" id="PF11700">
    <property type="entry name" value="ATG22"/>
    <property type="match status" value="2"/>
</dbReference>
<dbReference type="PANTHER" id="PTHR23519">
    <property type="entry name" value="AUTOPHAGY-RELATED PROTEIN 22"/>
    <property type="match status" value="1"/>
</dbReference>
<feature type="transmembrane region" description="Helical" evidence="6">
    <location>
        <begin position="340"/>
        <end position="362"/>
    </location>
</feature>
<dbReference type="PANTHER" id="PTHR23519:SF1">
    <property type="entry name" value="AUTOPHAGY-RELATED PROTEIN 22"/>
    <property type="match status" value="1"/>
</dbReference>
<keyword evidence="3 6" id="KW-0812">Transmembrane</keyword>
<dbReference type="GO" id="GO:0022857">
    <property type="term" value="F:transmembrane transporter activity"/>
    <property type="evidence" value="ECO:0007669"/>
    <property type="project" value="InterPro"/>
</dbReference>
<feature type="transmembrane region" description="Helical" evidence="6">
    <location>
        <begin position="111"/>
        <end position="132"/>
    </location>
</feature>
<name>A0A6H1TUI7_9CYAN</name>
<dbReference type="InterPro" id="IPR050495">
    <property type="entry name" value="ATG22/LtaA_families"/>
</dbReference>
<dbReference type="KEGG" id="oxy:HCG48_01515"/>
<accession>A0A6H1TUI7</accession>
<comment type="subcellular location">
    <subcellularLocation>
        <location evidence="1">Cell membrane</location>
        <topology evidence="1">Multi-pass membrane protein</topology>
    </subcellularLocation>
</comment>
<dbReference type="PROSITE" id="PS50850">
    <property type="entry name" value="MFS"/>
    <property type="match status" value="1"/>
</dbReference>
<keyword evidence="4 6" id="KW-1133">Transmembrane helix</keyword>
<evidence type="ECO:0000256" key="3">
    <source>
        <dbReference type="ARBA" id="ARBA00022692"/>
    </source>
</evidence>
<evidence type="ECO:0000256" key="2">
    <source>
        <dbReference type="ARBA" id="ARBA00022448"/>
    </source>
</evidence>
<evidence type="ECO:0000256" key="5">
    <source>
        <dbReference type="ARBA" id="ARBA00023136"/>
    </source>
</evidence>
<dbReference type="AlphaFoldDB" id="A0A6H1TUI7"/>
<dbReference type="RefSeq" id="WP_168567580.1">
    <property type="nucleotide sequence ID" value="NZ_CP051167.1"/>
</dbReference>
<feature type="transmembrane region" description="Helical" evidence="6">
    <location>
        <begin position="12"/>
        <end position="35"/>
    </location>
</feature>
<dbReference type="Gene3D" id="1.20.1250.20">
    <property type="entry name" value="MFS general substrate transporter like domains"/>
    <property type="match status" value="2"/>
</dbReference>
<dbReference type="InterPro" id="IPR020846">
    <property type="entry name" value="MFS_dom"/>
</dbReference>
<feature type="transmembrane region" description="Helical" evidence="6">
    <location>
        <begin position="153"/>
        <end position="172"/>
    </location>
</feature>
<evidence type="ECO:0000256" key="6">
    <source>
        <dbReference type="SAM" id="Phobius"/>
    </source>
</evidence>
<keyword evidence="9" id="KW-1185">Reference proteome</keyword>
<feature type="transmembrane region" description="Helical" evidence="6">
    <location>
        <begin position="280"/>
        <end position="304"/>
    </location>
</feature>
<dbReference type="EMBL" id="CP051167">
    <property type="protein sequence ID" value="QIZ69423.1"/>
    <property type="molecule type" value="Genomic_DNA"/>
</dbReference>
<reference evidence="8 9" key="1">
    <citation type="submission" date="2020-04" db="EMBL/GenBank/DDBJ databases">
        <authorList>
            <person name="Basu S."/>
            <person name="Maruthanayagam V."/>
            <person name="Chakraborty S."/>
            <person name="Pramanik A."/>
            <person name="Mukherjee J."/>
            <person name="Brink B."/>
        </authorList>
    </citation>
    <scope>NUCLEOTIDE SEQUENCE [LARGE SCALE GENOMIC DNA]</scope>
    <source>
        <strain evidence="8 9">AP17</strain>
    </source>
</reference>
<keyword evidence="5 6" id="KW-0472">Membrane</keyword>
<evidence type="ECO:0000259" key="7">
    <source>
        <dbReference type="PROSITE" id="PS50850"/>
    </source>
</evidence>
<evidence type="ECO:0000256" key="1">
    <source>
        <dbReference type="ARBA" id="ARBA00004651"/>
    </source>
</evidence>
<feature type="transmembrane region" description="Helical" evidence="6">
    <location>
        <begin position="316"/>
        <end position="334"/>
    </location>
</feature>
<dbReference type="Proteomes" id="UP000500857">
    <property type="component" value="Chromosome"/>
</dbReference>
<dbReference type="InterPro" id="IPR036259">
    <property type="entry name" value="MFS_trans_sf"/>
</dbReference>
<feature type="transmembrane region" description="Helical" evidence="6">
    <location>
        <begin position="88"/>
        <end position="105"/>
    </location>
</feature>
<sequence>MLDNPKQIFGWVMYDWANSAYVTTIVVAVLPAYFASVVVPSEGLKFAGTYYSATSIWGLMVSVSAFFVFLFAPILGAISDFSAAKKKFMMVFCYTGSLAAILLFFCGQGDILATIFLFIIAQIGFVAANIFYDAFLPQIASENKLDWISGKGFAFGYVGGGVQFAIALLLIAKHATFGLSAEFAARLAMLMAALWWGGFALITFFTLKEAPPTESLPAAYRRIPKWRAYTEIGILRTVATVRKVKKFNHLLRFLIAYLIYNNGIQTVMAMATIYGTQELGFSNAVLMGTLLAIQFISVAGALGFSKLAERVSTKTALIFTLVGWSIVVIYAYFLTSSVEYFVMGAIVGLVQGGSQSLSRSFYGSIVPVHASAEFYGFYSVFNKGSAIFGPLAFSAIGHFTGNARTAILSLIIFFIVGLILLFLVDVEKAREAKNSIIFKRQAF</sequence>
<dbReference type="InterPro" id="IPR024671">
    <property type="entry name" value="Atg22-like"/>
</dbReference>
<feature type="transmembrane region" description="Helical" evidence="6">
    <location>
        <begin position="374"/>
        <end position="399"/>
    </location>
</feature>
<protein>
    <submittedName>
        <fullName evidence="8">MFS transporter</fullName>
    </submittedName>
</protein>
<feature type="domain" description="Major facilitator superfamily (MFS) profile" evidence="7">
    <location>
        <begin position="20"/>
        <end position="429"/>
    </location>
</feature>
<organism evidence="8 9">
    <name type="scientific">Oxynema aestuarii AP17</name>
    <dbReference type="NCBI Taxonomy" id="2064643"/>
    <lineage>
        <taxon>Bacteria</taxon>
        <taxon>Bacillati</taxon>
        <taxon>Cyanobacteriota</taxon>
        <taxon>Cyanophyceae</taxon>
        <taxon>Oscillatoriophycideae</taxon>
        <taxon>Oscillatoriales</taxon>
        <taxon>Oscillatoriaceae</taxon>
        <taxon>Oxynema</taxon>
        <taxon>Oxynema aestuarii</taxon>
    </lineage>
</organism>
<evidence type="ECO:0000313" key="9">
    <source>
        <dbReference type="Proteomes" id="UP000500857"/>
    </source>
</evidence>
<feature type="transmembrane region" description="Helical" evidence="6">
    <location>
        <begin position="405"/>
        <end position="424"/>
    </location>
</feature>
<proteinExistence type="predicted"/>
<keyword evidence="2" id="KW-0813">Transport</keyword>
<dbReference type="GO" id="GO:0005886">
    <property type="term" value="C:plasma membrane"/>
    <property type="evidence" value="ECO:0007669"/>
    <property type="project" value="UniProtKB-SubCell"/>
</dbReference>
<gene>
    <name evidence="8" type="ORF">HCG48_01515</name>
</gene>